<dbReference type="Proteomes" id="UP000289738">
    <property type="component" value="Unassembled WGS sequence"/>
</dbReference>
<dbReference type="OrthoDB" id="1872732at2759"/>
<dbReference type="InterPro" id="IPR005299">
    <property type="entry name" value="MeTrfase_7"/>
</dbReference>
<organism evidence="5 6">
    <name type="scientific">Arachis hypogaea</name>
    <name type="common">Peanut</name>
    <dbReference type="NCBI Taxonomy" id="3818"/>
    <lineage>
        <taxon>Eukaryota</taxon>
        <taxon>Viridiplantae</taxon>
        <taxon>Streptophyta</taxon>
        <taxon>Embryophyta</taxon>
        <taxon>Tracheophyta</taxon>
        <taxon>Spermatophyta</taxon>
        <taxon>Magnoliopsida</taxon>
        <taxon>eudicotyledons</taxon>
        <taxon>Gunneridae</taxon>
        <taxon>Pentapetalae</taxon>
        <taxon>rosids</taxon>
        <taxon>fabids</taxon>
        <taxon>Fabales</taxon>
        <taxon>Fabaceae</taxon>
        <taxon>Papilionoideae</taxon>
        <taxon>50 kb inversion clade</taxon>
        <taxon>dalbergioids sensu lato</taxon>
        <taxon>Dalbergieae</taxon>
        <taxon>Pterocarpus clade</taxon>
        <taxon>Arachis</taxon>
    </lineage>
</organism>
<dbReference type="EMBL" id="SDMP01000021">
    <property type="protein sequence ID" value="RYQ80057.1"/>
    <property type="molecule type" value="Genomic_DNA"/>
</dbReference>
<keyword evidence="1" id="KW-0489">Methyltransferase</keyword>
<protein>
    <recommendedName>
        <fullName evidence="7">Salicylate carboxymethyltransferase</fullName>
    </recommendedName>
</protein>
<keyword evidence="4" id="KW-0460">Magnesium</keyword>
<dbReference type="SMR" id="A0A444WRJ8"/>
<dbReference type="Gene3D" id="1.10.1200.270">
    <property type="entry name" value="Methyltransferase, alpha-helical capping domain"/>
    <property type="match status" value="1"/>
</dbReference>
<keyword evidence="3" id="KW-0479">Metal-binding</keyword>
<evidence type="ECO:0000256" key="4">
    <source>
        <dbReference type="ARBA" id="ARBA00022842"/>
    </source>
</evidence>
<dbReference type="Gene3D" id="3.40.50.150">
    <property type="entry name" value="Vaccinia Virus protein VP39"/>
    <property type="match status" value="1"/>
</dbReference>
<reference evidence="5 6" key="1">
    <citation type="submission" date="2019-01" db="EMBL/GenBank/DDBJ databases">
        <title>Sequencing of cultivated peanut Arachis hypogaea provides insights into genome evolution and oil improvement.</title>
        <authorList>
            <person name="Chen X."/>
        </authorList>
    </citation>
    <scope>NUCLEOTIDE SEQUENCE [LARGE SCALE GENOMIC DNA]</scope>
    <source>
        <strain evidence="6">cv. Fuhuasheng</strain>
        <tissue evidence="5">Leaves</tissue>
    </source>
</reference>
<keyword evidence="6" id="KW-1185">Reference proteome</keyword>
<dbReference type="GO" id="GO:0046872">
    <property type="term" value="F:metal ion binding"/>
    <property type="evidence" value="ECO:0007669"/>
    <property type="project" value="UniProtKB-KW"/>
</dbReference>
<accession>A0A444WRJ8</accession>
<evidence type="ECO:0000313" key="6">
    <source>
        <dbReference type="Proteomes" id="UP000289738"/>
    </source>
</evidence>
<dbReference type="Gramene" id="arahy.Tifrunner.gnm2.ann2.Ah05g098100.1">
    <property type="protein sequence ID" value="arahy.Tifrunner.gnm2.ann2.Ah05g098100.1-CDS"/>
    <property type="gene ID" value="arahy.Tifrunner.gnm2.ann2.Ah05g098100"/>
</dbReference>
<evidence type="ECO:0000256" key="1">
    <source>
        <dbReference type="ARBA" id="ARBA00022603"/>
    </source>
</evidence>
<dbReference type="Pfam" id="PF03492">
    <property type="entry name" value="Methyltransf_7"/>
    <property type="match status" value="1"/>
</dbReference>
<dbReference type="SUPFAM" id="SSF53335">
    <property type="entry name" value="S-adenosyl-L-methionine-dependent methyltransferases"/>
    <property type="match status" value="1"/>
</dbReference>
<sequence length="370" mass="41919">MKIDQVLHMNEGMGEASYARNSLLQQKAISIAKPMIEEAITTLYCNTLPRNLAIADLGCSSGPNTFFVVTQIIKFVETLSQQLNRPSPEYQVLLNDLPANDFNSIFKSIPTFKHELYNEIQANKIGPCFISGVPGSFYGRLFPTRSLHFVHSSYSLHWLSQVPEGIEKSNKGNIYITRTSPKKVLKAYYEQFERDISWFLRSRAEELVEGGCMILTILGRRSEDPSSKESAVHIYEVFANALNHLVFKGLLQADQLHSFNIPNYIPSSSELKLQILKQGSFKINRTEVSSVHWTHCGTDNQHKSGAYNVAKCMRAVLEPLVLQHFGEAIIDEAFRVFQELLADTMSKEKTEFFNITLYLTKQSPSCVCFN</sequence>
<name>A0A444WRJ8_ARAHY</name>
<evidence type="ECO:0008006" key="7">
    <source>
        <dbReference type="Google" id="ProtNLM"/>
    </source>
</evidence>
<dbReference type="PANTHER" id="PTHR31009">
    <property type="entry name" value="S-ADENOSYL-L-METHIONINE:CARBOXYL METHYLTRANSFERASE FAMILY PROTEIN"/>
    <property type="match status" value="1"/>
</dbReference>
<dbReference type="STRING" id="3818.A0A444WRJ8"/>
<evidence type="ECO:0000256" key="3">
    <source>
        <dbReference type="ARBA" id="ARBA00022723"/>
    </source>
</evidence>
<dbReference type="GO" id="GO:0008168">
    <property type="term" value="F:methyltransferase activity"/>
    <property type="evidence" value="ECO:0007669"/>
    <property type="project" value="UniProtKB-KW"/>
</dbReference>
<dbReference type="AlphaFoldDB" id="A0A444WRJ8"/>
<keyword evidence="2" id="KW-0808">Transferase</keyword>
<evidence type="ECO:0000256" key="2">
    <source>
        <dbReference type="ARBA" id="ARBA00022679"/>
    </source>
</evidence>
<dbReference type="InterPro" id="IPR029063">
    <property type="entry name" value="SAM-dependent_MTases_sf"/>
</dbReference>
<evidence type="ECO:0000313" key="5">
    <source>
        <dbReference type="EMBL" id="RYQ80057.1"/>
    </source>
</evidence>
<proteinExistence type="predicted"/>
<dbReference type="GO" id="GO:0032259">
    <property type="term" value="P:methylation"/>
    <property type="evidence" value="ECO:0007669"/>
    <property type="project" value="UniProtKB-KW"/>
</dbReference>
<comment type="caution">
    <text evidence="5">The sequence shown here is derived from an EMBL/GenBank/DDBJ whole genome shotgun (WGS) entry which is preliminary data.</text>
</comment>
<gene>
    <name evidence="5" type="ORF">Ahy_Scaffold1g106721</name>
</gene>
<dbReference type="InterPro" id="IPR042086">
    <property type="entry name" value="MeTrfase_capping"/>
</dbReference>